<evidence type="ECO:0000256" key="3">
    <source>
        <dbReference type="ARBA" id="ARBA00022448"/>
    </source>
</evidence>
<dbReference type="GO" id="GO:0020037">
    <property type="term" value="F:heme binding"/>
    <property type="evidence" value="ECO:0007669"/>
    <property type="project" value="TreeGrafter"/>
</dbReference>
<dbReference type="SMART" id="SM00867">
    <property type="entry name" value="YceI"/>
    <property type="match status" value="1"/>
</dbReference>
<dbReference type="Proteomes" id="UP000215405">
    <property type="component" value="Unassembled WGS sequence"/>
</dbReference>
<dbReference type="InterPro" id="IPR011577">
    <property type="entry name" value="Cyt_b561_bac/Ni-Hgenase"/>
</dbReference>
<name>A0A231UVW4_9HYPH</name>
<dbReference type="InterPro" id="IPR007372">
    <property type="entry name" value="Lipid/polyisoprenoid-bd_YceI"/>
</dbReference>
<dbReference type="Gene3D" id="1.20.950.20">
    <property type="entry name" value="Transmembrane di-heme cytochromes, Chain C"/>
    <property type="match status" value="1"/>
</dbReference>
<comment type="similarity">
    <text evidence="12">Belongs to the cytochrome b561 family.</text>
</comment>
<sequence>MRVFNTVERYGLVAALLHWIMALLILTLLPLGVYMHGLPQVTGAEVEQKIWLYSLHKTLGISVLGLAVLRIVWAVFNRRPAPLHPERRGETFLAETVHWALYAAILATPSAGWLYHVATEGFAPIWWPFGQDLPFIPSNDAALADILKTVHGGLAVTMAGLIGLHVAGALKHTAIDRDGTLARMVPGWSMGSESAARARVSGRSGRRHVPAFLSGLVVLVITASAAFIVKNYNDHDHAPLAVTDENAAEGAVALDAVTSPAPTADNAALGDGPNGATPLWTVDRQASELSIVVDQNGSPASGVFQDWAATIRFDPEALDRSSVRVEVAVGSLSMGDVSSTALGLLKAGEQPTAIWSADEFRNVADNGYEASGMLELAGQSAPLTLPFTLEIDGDRATMQSQMVIQRLDWGVGASDYPDGGTVGLNVTLEIELTATRQN</sequence>
<keyword evidence="9 13" id="KW-1133">Transmembrane helix</keyword>
<keyword evidence="4" id="KW-1003">Cell membrane</keyword>
<keyword evidence="5" id="KW-0349">Heme</keyword>
<comment type="subcellular location">
    <subcellularLocation>
        <location evidence="2">Cell membrane</location>
        <topology evidence="2">Multi-pass membrane protein</topology>
    </subcellularLocation>
</comment>
<evidence type="ECO:0000259" key="14">
    <source>
        <dbReference type="SMART" id="SM00867"/>
    </source>
</evidence>
<feature type="transmembrane region" description="Helical" evidence="13">
    <location>
        <begin position="55"/>
        <end position="76"/>
    </location>
</feature>
<dbReference type="GO" id="GO:0009055">
    <property type="term" value="F:electron transfer activity"/>
    <property type="evidence" value="ECO:0007669"/>
    <property type="project" value="InterPro"/>
</dbReference>
<keyword evidence="6 13" id="KW-0812">Transmembrane</keyword>
<organism evidence="15 16">
    <name type="scientific">Notoacmeibacter marinus</name>
    <dbReference type="NCBI Taxonomy" id="1876515"/>
    <lineage>
        <taxon>Bacteria</taxon>
        <taxon>Pseudomonadati</taxon>
        <taxon>Pseudomonadota</taxon>
        <taxon>Alphaproteobacteria</taxon>
        <taxon>Hyphomicrobiales</taxon>
        <taxon>Notoacmeibacteraceae</taxon>
        <taxon>Notoacmeibacter</taxon>
    </lineage>
</organism>
<dbReference type="RefSeq" id="WP_094078253.1">
    <property type="nucleotide sequence ID" value="NZ_NBYO01000003.1"/>
</dbReference>
<dbReference type="Pfam" id="PF04264">
    <property type="entry name" value="YceI"/>
    <property type="match status" value="1"/>
</dbReference>
<protein>
    <recommendedName>
        <fullName evidence="14">Lipid/polyisoprenoid-binding YceI-like domain-containing protein</fullName>
    </recommendedName>
</protein>
<keyword evidence="11 13" id="KW-0472">Membrane</keyword>
<evidence type="ECO:0000256" key="4">
    <source>
        <dbReference type="ARBA" id="ARBA00022475"/>
    </source>
</evidence>
<feature type="transmembrane region" description="Helical" evidence="13">
    <location>
        <begin position="97"/>
        <end position="118"/>
    </location>
</feature>
<reference evidence="16" key="1">
    <citation type="journal article" date="2017" name="Int. J. Syst. Evol. Microbiol.">
        <title>Notoacmeibacter marinus gen. nov., sp. nov., isolated from the gut of a limpet and proposal of Notoacmeibacteraceae fam. nov. in the order Rhizobiales of the class Alphaproteobacteria.</title>
        <authorList>
            <person name="Huang Z."/>
            <person name="Guo F."/>
            <person name="Lai Q."/>
        </authorList>
    </citation>
    <scope>NUCLEOTIDE SEQUENCE [LARGE SCALE GENOMIC DNA]</scope>
    <source>
        <strain evidence="16">XMTR2A4</strain>
    </source>
</reference>
<proteinExistence type="inferred from homology"/>
<comment type="cofactor">
    <cofactor evidence="1">
        <name>heme b</name>
        <dbReference type="ChEBI" id="CHEBI:60344"/>
    </cofactor>
</comment>
<keyword evidence="3" id="KW-0813">Transport</keyword>
<dbReference type="PANTHER" id="PTHR30529">
    <property type="entry name" value="CYTOCHROME B561"/>
    <property type="match status" value="1"/>
</dbReference>
<dbReference type="InterPro" id="IPR052168">
    <property type="entry name" value="Cytochrome_b561_oxidase"/>
</dbReference>
<feature type="transmembrane region" description="Helical" evidence="13">
    <location>
        <begin position="150"/>
        <end position="170"/>
    </location>
</feature>
<evidence type="ECO:0000256" key="7">
    <source>
        <dbReference type="ARBA" id="ARBA00022723"/>
    </source>
</evidence>
<dbReference type="InterPro" id="IPR036761">
    <property type="entry name" value="TTHA0802/YceI-like_sf"/>
</dbReference>
<comment type="caution">
    <text evidence="15">The sequence shown here is derived from an EMBL/GenBank/DDBJ whole genome shotgun (WGS) entry which is preliminary data.</text>
</comment>
<keyword evidence="16" id="KW-1185">Reference proteome</keyword>
<feature type="domain" description="Lipid/polyisoprenoid-binding YceI-like" evidence="14">
    <location>
        <begin position="279"/>
        <end position="435"/>
    </location>
</feature>
<evidence type="ECO:0000256" key="5">
    <source>
        <dbReference type="ARBA" id="ARBA00022617"/>
    </source>
</evidence>
<dbReference type="GO" id="GO:0005886">
    <property type="term" value="C:plasma membrane"/>
    <property type="evidence" value="ECO:0007669"/>
    <property type="project" value="UniProtKB-SubCell"/>
</dbReference>
<evidence type="ECO:0000256" key="8">
    <source>
        <dbReference type="ARBA" id="ARBA00022982"/>
    </source>
</evidence>
<feature type="transmembrane region" description="Helical" evidence="13">
    <location>
        <begin position="209"/>
        <end position="229"/>
    </location>
</feature>
<feature type="transmembrane region" description="Helical" evidence="13">
    <location>
        <begin position="12"/>
        <end position="35"/>
    </location>
</feature>
<keyword evidence="10" id="KW-0408">Iron</keyword>
<evidence type="ECO:0000256" key="2">
    <source>
        <dbReference type="ARBA" id="ARBA00004651"/>
    </source>
</evidence>
<keyword evidence="7" id="KW-0479">Metal-binding</keyword>
<evidence type="ECO:0000256" key="13">
    <source>
        <dbReference type="SAM" id="Phobius"/>
    </source>
</evidence>
<dbReference type="Gene3D" id="2.40.128.110">
    <property type="entry name" value="Lipid/polyisoprenoid-binding, YceI-like"/>
    <property type="match status" value="1"/>
</dbReference>
<dbReference type="GO" id="GO:0046872">
    <property type="term" value="F:metal ion binding"/>
    <property type="evidence" value="ECO:0007669"/>
    <property type="project" value="UniProtKB-KW"/>
</dbReference>
<evidence type="ECO:0000313" key="15">
    <source>
        <dbReference type="EMBL" id="OXS99475.1"/>
    </source>
</evidence>
<evidence type="ECO:0000256" key="10">
    <source>
        <dbReference type="ARBA" id="ARBA00023004"/>
    </source>
</evidence>
<dbReference type="InterPro" id="IPR016174">
    <property type="entry name" value="Di-haem_cyt_TM"/>
</dbReference>
<evidence type="ECO:0000256" key="6">
    <source>
        <dbReference type="ARBA" id="ARBA00022692"/>
    </source>
</evidence>
<dbReference type="GO" id="GO:0022904">
    <property type="term" value="P:respiratory electron transport chain"/>
    <property type="evidence" value="ECO:0007669"/>
    <property type="project" value="InterPro"/>
</dbReference>
<keyword evidence="8" id="KW-0249">Electron transport</keyword>
<dbReference type="EMBL" id="NBYO01000003">
    <property type="protein sequence ID" value="OXS99475.1"/>
    <property type="molecule type" value="Genomic_DNA"/>
</dbReference>
<dbReference type="PANTHER" id="PTHR30529:SF1">
    <property type="entry name" value="CYTOCHROME B561 HOMOLOG 2"/>
    <property type="match status" value="1"/>
</dbReference>
<evidence type="ECO:0000256" key="11">
    <source>
        <dbReference type="ARBA" id="ARBA00023136"/>
    </source>
</evidence>
<accession>A0A231UVW4</accession>
<dbReference type="SUPFAM" id="SSF101874">
    <property type="entry name" value="YceI-like"/>
    <property type="match status" value="1"/>
</dbReference>
<evidence type="ECO:0000256" key="1">
    <source>
        <dbReference type="ARBA" id="ARBA00001970"/>
    </source>
</evidence>
<evidence type="ECO:0000256" key="9">
    <source>
        <dbReference type="ARBA" id="ARBA00022989"/>
    </source>
</evidence>
<dbReference type="AlphaFoldDB" id="A0A231UVW4"/>
<evidence type="ECO:0000313" key="16">
    <source>
        <dbReference type="Proteomes" id="UP000215405"/>
    </source>
</evidence>
<dbReference type="SUPFAM" id="SSF81342">
    <property type="entry name" value="Transmembrane di-heme cytochromes"/>
    <property type="match status" value="1"/>
</dbReference>
<evidence type="ECO:0000256" key="12">
    <source>
        <dbReference type="ARBA" id="ARBA00037975"/>
    </source>
</evidence>
<dbReference type="Pfam" id="PF01292">
    <property type="entry name" value="Ni_hydr_CYTB"/>
    <property type="match status" value="1"/>
</dbReference>
<gene>
    <name evidence="15" type="ORF">B7H23_15115</name>
</gene>